<evidence type="ECO:0000256" key="2">
    <source>
        <dbReference type="SAM" id="SignalP"/>
    </source>
</evidence>
<evidence type="ECO:0000313" key="3">
    <source>
        <dbReference type="EMBL" id="XCN72845.1"/>
    </source>
</evidence>
<keyword evidence="2" id="KW-0732">Signal</keyword>
<dbReference type="KEGG" id="eaj:Q3M24_21585"/>
<feature type="signal peptide" evidence="2">
    <location>
        <begin position="1"/>
        <end position="24"/>
    </location>
</feature>
<dbReference type="EMBL" id="CP159373">
    <property type="protein sequence ID" value="XCN72845.1"/>
    <property type="molecule type" value="Genomic_DNA"/>
</dbReference>
<dbReference type="AlphaFoldDB" id="A0AAU8LUA6"/>
<feature type="region of interest" description="Disordered" evidence="1">
    <location>
        <begin position="82"/>
        <end position="102"/>
    </location>
</feature>
<protein>
    <submittedName>
        <fullName evidence="3">Uncharacterized protein</fullName>
    </submittedName>
</protein>
<organism evidence="3">
    <name type="scientific">Candidatus Electrothrix aestuarii</name>
    <dbReference type="NCBI Taxonomy" id="3062594"/>
    <lineage>
        <taxon>Bacteria</taxon>
        <taxon>Pseudomonadati</taxon>
        <taxon>Thermodesulfobacteriota</taxon>
        <taxon>Desulfobulbia</taxon>
        <taxon>Desulfobulbales</taxon>
        <taxon>Desulfobulbaceae</taxon>
        <taxon>Candidatus Electrothrix</taxon>
    </lineage>
</organism>
<feature type="chain" id="PRO_5043437243" evidence="2">
    <location>
        <begin position="25"/>
        <end position="102"/>
    </location>
</feature>
<proteinExistence type="predicted"/>
<accession>A0AAU8LUA6</accession>
<reference evidence="3" key="1">
    <citation type="journal article" date="2024" name="Syst. Appl. Microbiol.">
        <title>First single-strain enrichments of Electrothrix cable bacteria, description of E. aestuarii sp. nov. and E. rattekaaiensis sp. nov., and proposal of a cable bacteria taxonomy following the rules of the SeqCode.</title>
        <authorList>
            <person name="Plum-Jensen L.E."/>
            <person name="Schramm A."/>
            <person name="Marshall I.P.G."/>
        </authorList>
    </citation>
    <scope>NUCLEOTIDE SEQUENCE</scope>
    <source>
        <strain evidence="3">Rat1</strain>
    </source>
</reference>
<feature type="compositionally biased region" description="Polar residues" evidence="1">
    <location>
        <begin position="85"/>
        <end position="102"/>
    </location>
</feature>
<gene>
    <name evidence="3" type="ORF">Q3M24_21585</name>
</gene>
<name>A0AAU8LUA6_9BACT</name>
<sequence>MLKKILILNAALALSLALSNSLLAGGFTDIGNGLVEKKSDSGGTTRGEMDLGGWIYVGNGLTLDMENGIAISGGIVHVGNGMSGGENTRQDNWSGVRQGNPL</sequence>
<evidence type="ECO:0000256" key="1">
    <source>
        <dbReference type="SAM" id="MobiDB-lite"/>
    </source>
</evidence>
<reference evidence="3" key="2">
    <citation type="submission" date="2024-06" db="EMBL/GenBank/DDBJ databases">
        <authorList>
            <person name="Plum-Jensen L.E."/>
            <person name="Schramm A."/>
            <person name="Marshall I.P.G."/>
        </authorList>
    </citation>
    <scope>NUCLEOTIDE SEQUENCE</scope>
    <source>
        <strain evidence="3">Rat1</strain>
    </source>
</reference>